<evidence type="ECO:0000256" key="1">
    <source>
        <dbReference type="SAM" id="SignalP"/>
    </source>
</evidence>
<evidence type="ECO:0000313" key="3">
    <source>
        <dbReference type="Proteomes" id="UP000281547"/>
    </source>
</evidence>
<feature type="signal peptide" evidence="1">
    <location>
        <begin position="1"/>
        <end position="27"/>
    </location>
</feature>
<gene>
    <name evidence="2" type="ORF">EMQ25_14685</name>
</gene>
<dbReference type="RefSeq" id="WP_127189352.1">
    <property type="nucleotide sequence ID" value="NZ_RZNJ01000005.1"/>
</dbReference>
<keyword evidence="1" id="KW-0732">Signal</keyword>
<feature type="chain" id="PRO_5019342427" description="PepSY domain-containing protein" evidence="1">
    <location>
        <begin position="28"/>
        <end position="115"/>
    </location>
</feature>
<protein>
    <recommendedName>
        <fullName evidence="4">PepSY domain-containing protein</fullName>
    </recommendedName>
</protein>
<accession>A0A433X5M4</accession>
<evidence type="ECO:0008006" key="4">
    <source>
        <dbReference type="Google" id="ProtNLM"/>
    </source>
</evidence>
<dbReference type="AlphaFoldDB" id="A0A433X5M4"/>
<organism evidence="2 3">
    <name type="scientific">Arsenicitalea aurantiaca</name>
    <dbReference type="NCBI Taxonomy" id="1783274"/>
    <lineage>
        <taxon>Bacteria</taxon>
        <taxon>Pseudomonadati</taxon>
        <taxon>Pseudomonadota</taxon>
        <taxon>Alphaproteobacteria</taxon>
        <taxon>Hyphomicrobiales</taxon>
        <taxon>Devosiaceae</taxon>
        <taxon>Arsenicitalea</taxon>
    </lineage>
</organism>
<reference evidence="2 3" key="1">
    <citation type="journal article" date="2016" name="Int. J. Syst. Evol. Microbiol.">
        <title>Arsenicitalea aurantiaca gen. nov., sp. nov., a new member of the family Hyphomicrobiaceae, isolated from high-arsenic sediment.</title>
        <authorList>
            <person name="Mu Y."/>
            <person name="Zhou L."/>
            <person name="Zeng X.C."/>
            <person name="Liu L."/>
            <person name="Pan Y."/>
            <person name="Chen X."/>
            <person name="Wang J."/>
            <person name="Li S."/>
            <person name="Li W.J."/>
            <person name="Wang Y."/>
        </authorList>
    </citation>
    <scope>NUCLEOTIDE SEQUENCE [LARGE SCALE GENOMIC DNA]</scope>
    <source>
        <strain evidence="2 3">42-50</strain>
    </source>
</reference>
<name>A0A433X5M4_9HYPH</name>
<dbReference type="OrthoDB" id="7870353at2"/>
<dbReference type="Proteomes" id="UP000281547">
    <property type="component" value="Unassembled WGS sequence"/>
</dbReference>
<dbReference type="EMBL" id="RZNJ01000005">
    <property type="protein sequence ID" value="RUT29363.1"/>
    <property type="molecule type" value="Genomic_DNA"/>
</dbReference>
<keyword evidence="3" id="KW-1185">Reference proteome</keyword>
<evidence type="ECO:0000313" key="2">
    <source>
        <dbReference type="EMBL" id="RUT29363.1"/>
    </source>
</evidence>
<comment type="caution">
    <text evidence="2">The sequence shown here is derived from an EMBL/GenBank/DDBJ whole genome shotgun (WGS) entry which is preliminary data.</text>
</comment>
<sequence>MKTALRTLLLIGSLILAGAFAGTPAFAQALQAEQQEERMAPLPITAAMAAATGRFAGRIIGAELVAGRPEEMTDMVYAFRMLTDGGDILAIRVDARDGTILEVDGRGLVAARRRP</sequence>
<proteinExistence type="predicted"/>